<feature type="compositionally biased region" description="Pro residues" evidence="1">
    <location>
        <begin position="81"/>
        <end position="91"/>
    </location>
</feature>
<evidence type="ECO:0000256" key="1">
    <source>
        <dbReference type="SAM" id="MobiDB-lite"/>
    </source>
</evidence>
<gene>
    <name evidence="2" type="ORF">G9H71_20195</name>
</gene>
<name>A0ABX0H2M0_9ACTN</name>
<feature type="compositionally biased region" description="Low complexity" evidence="1">
    <location>
        <begin position="71"/>
        <end position="80"/>
    </location>
</feature>
<comment type="caution">
    <text evidence="2">The sequence shown here is derived from an EMBL/GenBank/DDBJ whole genome shotgun (WGS) entry which is preliminary data.</text>
</comment>
<feature type="compositionally biased region" description="Basic and acidic residues" evidence="1">
    <location>
        <begin position="1"/>
        <end position="10"/>
    </location>
</feature>
<dbReference type="EMBL" id="JAANNP010000094">
    <property type="protein sequence ID" value="NHC16111.1"/>
    <property type="molecule type" value="Genomic_DNA"/>
</dbReference>
<evidence type="ECO:0000313" key="3">
    <source>
        <dbReference type="Proteomes" id="UP000800981"/>
    </source>
</evidence>
<evidence type="ECO:0000313" key="2">
    <source>
        <dbReference type="EMBL" id="NHC16111.1"/>
    </source>
</evidence>
<dbReference type="Proteomes" id="UP000800981">
    <property type="component" value="Unassembled WGS sequence"/>
</dbReference>
<feature type="region of interest" description="Disordered" evidence="1">
    <location>
        <begin position="1"/>
        <end position="25"/>
    </location>
</feature>
<sequence length="91" mass="8965">MTGPLDHDPGATDMAAPGRFGADADTAPLPILEHVKAALHEGQAAPSPAPRLAAVAYPLPLGTPAPADLVGTPAEAAPTAGSPPPPRSPRP</sequence>
<proteinExistence type="predicted"/>
<accession>A0ABX0H2M0</accession>
<keyword evidence="3" id="KW-1185">Reference proteome</keyword>
<feature type="region of interest" description="Disordered" evidence="1">
    <location>
        <begin position="62"/>
        <end position="91"/>
    </location>
</feature>
<organism evidence="2 3">
    <name type="scientific">Motilibacter deserti</name>
    <dbReference type="NCBI Taxonomy" id="2714956"/>
    <lineage>
        <taxon>Bacteria</taxon>
        <taxon>Bacillati</taxon>
        <taxon>Actinomycetota</taxon>
        <taxon>Actinomycetes</taxon>
        <taxon>Motilibacterales</taxon>
        <taxon>Motilibacteraceae</taxon>
        <taxon>Motilibacter</taxon>
    </lineage>
</organism>
<reference evidence="2 3" key="1">
    <citation type="submission" date="2020-03" db="EMBL/GenBank/DDBJ databases">
        <title>Two novel Motilibacter sp.</title>
        <authorList>
            <person name="Liu S."/>
        </authorList>
    </citation>
    <scope>NUCLEOTIDE SEQUENCE [LARGE SCALE GENOMIC DNA]</scope>
    <source>
        <strain evidence="2 3">E257</strain>
    </source>
</reference>
<protein>
    <submittedName>
        <fullName evidence="2">Uncharacterized protein</fullName>
    </submittedName>
</protein>
<dbReference type="RefSeq" id="WP_166284580.1">
    <property type="nucleotide sequence ID" value="NZ_JAANNP010000094.1"/>
</dbReference>